<proteinExistence type="predicted"/>
<protein>
    <submittedName>
        <fullName evidence="2">Uncharacterized protein</fullName>
    </submittedName>
</protein>
<organism evidence="2">
    <name type="scientific">Vitis vinifera</name>
    <name type="common">Grape</name>
    <dbReference type="NCBI Taxonomy" id="29760"/>
    <lineage>
        <taxon>Eukaryota</taxon>
        <taxon>Viridiplantae</taxon>
        <taxon>Streptophyta</taxon>
        <taxon>Embryophyta</taxon>
        <taxon>Tracheophyta</taxon>
        <taxon>Spermatophyta</taxon>
        <taxon>Magnoliopsida</taxon>
        <taxon>eudicotyledons</taxon>
        <taxon>Gunneridae</taxon>
        <taxon>Pentapetalae</taxon>
        <taxon>rosids</taxon>
        <taxon>Vitales</taxon>
        <taxon>Vitaceae</taxon>
        <taxon>Viteae</taxon>
        <taxon>Vitis</taxon>
    </lineage>
</organism>
<feature type="region of interest" description="Disordered" evidence="1">
    <location>
        <begin position="367"/>
        <end position="393"/>
    </location>
</feature>
<evidence type="ECO:0000313" key="2">
    <source>
        <dbReference type="EMBL" id="CAN79786.1"/>
    </source>
</evidence>
<reference evidence="2" key="1">
    <citation type="journal article" date="2007" name="PLoS ONE">
        <title>The first genome sequence of an elite grapevine cultivar (Pinot noir Vitis vinifera L.): coping with a highly heterozygous genome.</title>
        <authorList>
            <person name="Velasco R."/>
            <person name="Zharkikh A."/>
            <person name="Troggio M."/>
            <person name="Cartwright D.A."/>
            <person name="Cestaro A."/>
            <person name="Pruss D."/>
            <person name="Pindo M."/>
            <person name="FitzGerald L.M."/>
            <person name="Vezzulli S."/>
            <person name="Reid J."/>
            <person name="Malacarne G."/>
            <person name="Iliev D."/>
            <person name="Coppola G."/>
            <person name="Wardell B."/>
            <person name="Micheletti D."/>
            <person name="Macalma T."/>
            <person name="Facci M."/>
            <person name="Mitchell J.T."/>
            <person name="Perazzolli M."/>
            <person name="Eldredge G."/>
            <person name="Gatto P."/>
            <person name="Oyzerski R."/>
            <person name="Moretto M."/>
            <person name="Gutin N."/>
            <person name="Stefanini M."/>
            <person name="Chen Y."/>
            <person name="Segala C."/>
            <person name="Davenport C."/>
            <person name="Dematte L."/>
            <person name="Mraz A."/>
            <person name="Battilana J."/>
            <person name="Stormo K."/>
            <person name="Costa F."/>
            <person name="Tao Q."/>
            <person name="Si-Ammour A."/>
            <person name="Harkins T."/>
            <person name="Lackey A."/>
            <person name="Perbost C."/>
            <person name="Taillon B."/>
            <person name="Stella A."/>
            <person name="Solovyev V."/>
            <person name="Fawcett J.A."/>
            <person name="Sterck L."/>
            <person name="Vandepoele K."/>
            <person name="Grando S.M."/>
            <person name="Toppo S."/>
            <person name="Moser C."/>
            <person name="Lanchbury J."/>
            <person name="Bogden R."/>
            <person name="Skolnick M."/>
            <person name="Sgaramella V."/>
            <person name="Bhatnagar S.K."/>
            <person name="Fontana P."/>
            <person name="Gutin A."/>
            <person name="Van de Peer Y."/>
            <person name="Salamini F."/>
            <person name="Viola R."/>
        </authorList>
    </citation>
    <scope>NUCLEOTIDE SEQUENCE</scope>
</reference>
<name>A5C7Z6_VITVI</name>
<sequence length="432" mass="48751">MVRPLKVYVERKTFLVKLEEHNRGSVFVLGFENDEVGWLIEHLTKVIELKSYMGFNTKYKGKSSVHLMEVCFNNHRRFIRISEFISNKKSTFLMKREDNAERKVYPQTCGSLYRSFTNVVRDKRPRRGGFVPVGRWARVVVCKCTADCVNWVEVGRAVARSLGQKDVATIIPFSSGKRLFFVETIEETLFLQDLSLLKIKGGYTVQLKRWLPKENSKVEGKFKEGWIELQGLPFHLWSEAMVGISKNERSVLLTLIEVMDEGWVFTISVVVVGAEEVKRGREMSELTREVFATHSGTGGRKQVERDRSTTYGSSCVGPTSRKKKGGEMQKTKAFPMGTLGKRGQVAGNSWFQPDSSSILNSNKLSIGPDGSEKADEAWAGGDKAHSNKKGHRASFSKLKRMTHSLPNPSPLVDAKLGWERGCNLKGLFSKLD</sequence>
<accession>A5C7Z6</accession>
<feature type="region of interest" description="Disordered" evidence="1">
    <location>
        <begin position="293"/>
        <end position="329"/>
    </location>
</feature>
<dbReference type="EMBL" id="AM485474">
    <property type="protein sequence ID" value="CAN79786.1"/>
    <property type="molecule type" value="Genomic_DNA"/>
</dbReference>
<gene>
    <name evidence="2" type="ORF">VITISV_009895</name>
</gene>
<dbReference type="AlphaFoldDB" id="A5C7Z6"/>
<evidence type="ECO:0000256" key="1">
    <source>
        <dbReference type="SAM" id="MobiDB-lite"/>
    </source>
</evidence>